<dbReference type="AlphaFoldDB" id="A0A2S7KKS1"/>
<evidence type="ECO:0000256" key="9">
    <source>
        <dbReference type="HAMAP-Rule" id="MF_00115"/>
    </source>
</evidence>
<dbReference type="HAMAP" id="MF_00115">
    <property type="entry name" value="MscL"/>
    <property type="match status" value="1"/>
</dbReference>
<dbReference type="InterPro" id="IPR001185">
    <property type="entry name" value="MS_channel"/>
</dbReference>
<dbReference type="GO" id="GO:0008381">
    <property type="term" value="F:mechanosensitive monoatomic ion channel activity"/>
    <property type="evidence" value="ECO:0007669"/>
    <property type="project" value="UniProtKB-UniRule"/>
</dbReference>
<dbReference type="PANTHER" id="PTHR30266">
    <property type="entry name" value="MECHANOSENSITIVE CHANNEL MSCL"/>
    <property type="match status" value="1"/>
</dbReference>
<evidence type="ECO:0000256" key="7">
    <source>
        <dbReference type="ARBA" id="ARBA00023136"/>
    </source>
</evidence>
<dbReference type="InterPro" id="IPR037673">
    <property type="entry name" value="MSC/AndL"/>
</dbReference>
<feature type="transmembrane region" description="Helical" evidence="9">
    <location>
        <begin position="82"/>
        <end position="100"/>
    </location>
</feature>
<keyword evidence="2 9" id="KW-0813">Transport</keyword>
<evidence type="ECO:0000256" key="2">
    <source>
        <dbReference type="ARBA" id="ARBA00022448"/>
    </source>
</evidence>
<protein>
    <recommendedName>
        <fullName evidence="9">Large-conductance mechanosensitive channel</fullName>
    </recommendedName>
</protein>
<keyword evidence="6 9" id="KW-0406">Ion transport</keyword>
<dbReference type="Gene3D" id="1.10.1200.120">
    <property type="entry name" value="Large-conductance mechanosensitive channel, MscL, domain 1"/>
    <property type="match status" value="1"/>
</dbReference>
<keyword evidence="5 9" id="KW-1133">Transmembrane helix</keyword>
<evidence type="ECO:0000256" key="1">
    <source>
        <dbReference type="ARBA" id="ARBA00004141"/>
    </source>
</evidence>
<evidence type="ECO:0000256" key="5">
    <source>
        <dbReference type="ARBA" id="ARBA00022989"/>
    </source>
</evidence>
<organism evidence="10 11">
    <name type="scientific">Polaribacter filamentus</name>
    <dbReference type="NCBI Taxonomy" id="53483"/>
    <lineage>
        <taxon>Bacteria</taxon>
        <taxon>Pseudomonadati</taxon>
        <taxon>Bacteroidota</taxon>
        <taxon>Flavobacteriia</taxon>
        <taxon>Flavobacteriales</taxon>
        <taxon>Flavobacteriaceae</taxon>
    </lineage>
</organism>
<dbReference type="PANTHER" id="PTHR30266:SF2">
    <property type="entry name" value="LARGE-CONDUCTANCE MECHANOSENSITIVE CHANNEL"/>
    <property type="match status" value="1"/>
</dbReference>
<evidence type="ECO:0000256" key="6">
    <source>
        <dbReference type="ARBA" id="ARBA00023065"/>
    </source>
</evidence>
<dbReference type="PRINTS" id="PR01264">
    <property type="entry name" value="MECHCHANNEL"/>
</dbReference>
<dbReference type="Proteomes" id="UP000239522">
    <property type="component" value="Unassembled WGS sequence"/>
</dbReference>
<dbReference type="GO" id="GO:0005886">
    <property type="term" value="C:plasma membrane"/>
    <property type="evidence" value="ECO:0007669"/>
    <property type="project" value="UniProtKB-SubCell"/>
</dbReference>
<comment type="subcellular location">
    <subcellularLocation>
        <location evidence="9">Cell membrane</location>
        <topology evidence="9">Multi-pass membrane protein</topology>
    </subcellularLocation>
    <subcellularLocation>
        <location evidence="1">Membrane</location>
        <topology evidence="1">Multi-pass membrane protein</topology>
    </subcellularLocation>
</comment>
<keyword evidence="4 9" id="KW-0812">Transmembrane</keyword>
<comment type="function">
    <text evidence="9">Channel that opens in response to stretch forces in the membrane lipid bilayer. May participate in the regulation of osmotic pressure changes within the cell.</text>
</comment>
<evidence type="ECO:0000256" key="3">
    <source>
        <dbReference type="ARBA" id="ARBA00022475"/>
    </source>
</evidence>
<proteinExistence type="inferred from homology"/>
<comment type="subunit">
    <text evidence="9">Homopentamer.</text>
</comment>
<feature type="transmembrane region" description="Helical" evidence="9">
    <location>
        <begin position="21"/>
        <end position="49"/>
    </location>
</feature>
<dbReference type="SUPFAM" id="SSF81330">
    <property type="entry name" value="Gated mechanosensitive channel"/>
    <property type="match status" value="1"/>
</dbReference>
<keyword evidence="7 9" id="KW-0472">Membrane</keyword>
<accession>A0A2S7KKS1</accession>
<sequence length="137" mass="14657">MGMVKEFKDFAMKGNLTDIAVGFVMGAAFKQVVTSFTGGIVSPLIGLLFNADFKDMKLIIKEGIADAAGAFSGEVAVLYGDFLTNVIDFIIVAFVMFMIVKGINSMKKKEEAAPAKAPSGPSQEDLLAEIRDLLAKK</sequence>
<evidence type="ECO:0000256" key="8">
    <source>
        <dbReference type="ARBA" id="ARBA00023303"/>
    </source>
</evidence>
<evidence type="ECO:0000256" key="4">
    <source>
        <dbReference type="ARBA" id="ARBA00022692"/>
    </source>
</evidence>
<evidence type="ECO:0000313" key="11">
    <source>
        <dbReference type="Proteomes" id="UP000239522"/>
    </source>
</evidence>
<dbReference type="EMBL" id="MQUA01000014">
    <property type="protein sequence ID" value="PQB03219.1"/>
    <property type="molecule type" value="Genomic_DNA"/>
</dbReference>
<reference evidence="10 11" key="1">
    <citation type="submission" date="2016-11" db="EMBL/GenBank/DDBJ databases">
        <title>Trade-off between light-utilization and light-protection in marine flavobacteria.</title>
        <authorList>
            <person name="Kumagai Y."/>
        </authorList>
    </citation>
    <scope>NUCLEOTIDE SEQUENCE [LARGE SCALE GENOMIC DNA]</scope>
    <source>
        <strain evidence="10 11">ATCC 700397</strain>
    </source>
</reference>
<dbReference type="Pfam" id="PF01741">
    <property type="entry name" value="MscL"/>
    <property type="match status" value="1"/>
</dbReference>
<comment type="similarity">
    <text evidence="9">Belongs to the MscL family.</text>
</comment>
<dbReference type="NCBIfam" id="TIGR00220">
    <property type="entry name" value="mscL"/>
    <property type="match status" value="1"/>
</dbReference>
<gene>
    <name evidence="9 10" type="primary">mscL</name>
    <name evidence="10" type="ORF">BST83_18080</name>
</gene>
<name>A0A2S7KKS1_9FLAO</name>
<evidence type="ECO:0000313" key="10">
    <source>
        <dbReference type="EMBL" id="PQB03219.1"/>
    </source>
</evidence>
<dbReference type="InterPro" id="IPR036019">
    <property type="entry name" value="MscL_channel"/>
</dbReference>
<comment type="caution">
    <text evidence="10">The sequence shown here is derived from an EMBL/GenBank/DDBJ whole genome shotgun (WGS) entry which is preliminary data.</text>
</comment>
<keyword evidence="8 9" id="KW-0407">Ion channel</keyword>
<keyword evidence="11" id="KW-1185">Reference proteome</keyword>
<keyword evidence="3 9" id="KW-1003">Cell membrane</keyword>
<dbReference type="NCBIfam" id="NF001843">
    <property type="entry name" value="PRK00567.1-4"/>
    <property type="match status" value="1"/>
</dbReference>